<feature type="compositionally biased region" description="Basic and acidic residues" evidence="1">
    <location>
        <begin position="342"/>
        <end position="362"/>
    </location>
</feature>
<proteinExistence type="predicted"/>
<evidence type="ECO:0000256" key="2">
    <source>
        <dbReference type="SAM" id="Phobius"/>
    </source>
</evidence>
<name>A0AAN6T9R0_9PEZI</name>
<protein>
    <recommendedName>
        <fullName evidence="5">Ring-like domain-containing protein</fullName>
    </recommendedName>
</protein>
<evidence type="ECO:0000313" key="4">
    <source>
        <dbReference type="Proteomes" id="UP001302812"/>
    </source>
</evidence>
<keyword evidence="4" id="KW-1185">Reference proteome</keyword>
<evidence type="ECO:0000256" key="1">
    <source>
        <dbReference type="SAM" id="MobiDB-lite"/>
    </source>
</evidence>
<dbReference type="RefSeq" id="XP_064667111.1">
    <property type="nucleotide sequence ID" value="XM_064812075.1"/>
</dbReference>
<dbReference type="AlphaFoldDB" id="A0AAN6T9R0"/>
<keyword evidence="2" id="KW-0812">Transmembrane</keyword>
<feature type="region of interest" description="Disordered" evidence="1">
    <location>
        <begin position="1"/>
        <end position="124"/>
    </location>
</feature>
<gene>
    <name evidence="3" type="ORF">N656DRAFT_715747</name>
</gene>
<feature type="compositionally biased region" description="Basic residues" evidence="1">
    <location>
        <begin position="1"/>
        <end position="11"/>
    </location>
</feature>
<organism evidence="3 4">
    <name type="scientific">Canariomyces notabilis</name>
    <dbReference type="NCBI Taxonomy" id="2074819"/>
    <lineage>
        <taxon>Eukaryota</taxon>
        <taxon>Fungi</taxon>
        <taxon>Dikarya</taxon>
        <taxon>Ascomycota</taxon>
        <taxon>Pezizomycotina</taxon>
        <taxon>Sordariomycetes</taxon>
        <taxon>Sordariomycetidae</taxon>
        <taxon>Sordariales</taxon>
        <taxon>Chaetomiaceae</taxon>
        <taxon>Canariomyces</taxon>
    </lineage>
</organism>
<dbReference type="GeneID" id="89936200"/>
<dbReference type="EMBL" id="MU853355">
    <property type="protein sequence ID" value="KAK4109541.1"/>
    <property type="molecule type" value="Genomic_DNA"/>
</dbReference>
<sequence length="381" mass="40987">MALHFFKKRKDTGKAEEGGKGKATERTGNLNAEEQQQPHSLADSEAQTSALATPLLDDEDEKFLERLVSSPADEDEGPRPPLPPRPRTPDLSWESDSDSLRLPSDSKAPSATTTASAPKKSNRLSRLFQRGKVEDSNQSLTVPDAVPKAEAEREWADLSRVLSRLGVTPTAGESESKVKTKSKALALSASDEVKSLVAQFLLILKDIAAGAPTAVDDLTALLDGRNDVLKRGFEKLPSSMQKLVTQLPKKLTTTLAPEILAAAAEAQGLGKNQDKDGKGLSSILSRNLGELALTPALIQSMFKAIVNALKVRWPAFAGTNVLWSAAAFLLLFVLWYCHKRGKEEREKREKGAESAEGGEGKEVMSSAVIVAEPSAEEASRA</sequence>
<evidence type="ECO:0000313" key="3">
    <source>
        <dbReference type="EMBL" id="KAK4109541.1"/>
    </source>
</evidence>
<keyword evidence="2" id="KW-1133">Transmembrane helix</keyword>
<accession>A0AAN6T9R0</accession>
<feature type="compositionally biased region" description="Basic and acidic residues" evidence="1">
    <location>
        <begin position="12"/>
        <end position="25"/>
    </location>
</feature>
<feature type="compositionally biased region" description="Low complexity" evidence="1">
    <location>
        <begin position="100"/>
        <end position="119"/>
    </location>
</feature>
<feature type="compositionally biased region" description="Polar residues" evidence="1">
    <location>
        <begin position="29"/>
        <end position="51"/>
    </location>
</feature>
<comment type="caution">
    <text evidence="3">The sequence shown here is derived from an EMBL/GenBank/DDBJ whole genome shotgun (WGS) entry which is preliminary data.</text>
</comment>
<evidence type="ECO:0008006" key="5">
    <source>
        <dbReference type="Google" id="ProtNLM"/>
    </source>
</evidence>
<keyword evidence="2" id="KW-0472">Membrane</keyword>
<reference evidence="3" key="1">
    <citation type="journal article" date="2023" name="Mol. Phylogenet. Evol.">
        <title>Genome-scale phylogeny and comparative genomics of the fungal order Sordariales.</title>
        <authorList>
            <person name="Hensen N."/>
            <person name="Bonometti L."/>
            <person name="Westerberg I."/>
            <person name="Brannstrom I.O."/>
            <person name="Guillou S."/>
            <person name="Cros-Aarteil S."/>
            <person name="Calhoun S."/>
            <person name="Haridas S."/>
            <person name="Kuo A."/>
            <person name="Mondo S."/>
            <person name="Pangilinan J."/>
            <person name="Riley R."/>
            <person name="LaButti K."/>
            <person name="Andreopoulos B."/>
            <person name="Lipzen A."/>
            <person name="Chen C."/>
            <person name="Yan M."/>
            <person name="Daum C."/>
            <person name="Ng V."/>
            <person name="Clum A."/>
            <person name="Steindorff A."/>
            <person name="Ohm R.A."/>
            <person name="Martin F."/>
            <person name="Silar P."/>
            <person name="Natvig D.O."/>
            <person name="Lalanne C."/>
            <person name="Gautier V."/>
            <person name="Ament-Velasquez S.L."/>
            <person name="Kruys A."/>
            <person name="Hutchinson M.I."/>
            <person name="Powell A.J."/>
            <person name="Barry K."/>
            <person name="Miller A.N."/>
            <person name="Grigoriev I.V."/>
            <person name="Debuchy R."/>
            <person name="Gladieux P."/>
            <person name="Hiltunen Thoren M."/>
            <person name="Johannesson H."/>
        </authorList>
    </citation>
    <scope>NUCLEOTIDE SEQUENCE</scope>
    <source>
        <strain evidence="3">CBS 508.74</strain>
    </source>
</reference>
<dbReference type="Proteomes" id="UP001302812">
    <property type="component" value="Unassembled WGS sequence"/>
</dbReference>
<feature type="region of interest" description="Disordered" evidence="1">
    <location>
        <begin position="342"/>
        <end position="381"/>
    </location>
</feature>
<feature type="transmembrane region" description="Helical" evidence="2">
    <location>
        <begin position="321"/>
        <end position="338"/>
    </location>
</feature>
<reference evidence="3" key="2">
    <citation type="submission" date="2023-05" db="EMBL/GenBank/DDBJ databases">
        <authorList>
            <consortium name="Lawrence Berkeley National Laboratory"/>
            <person name="Steindorff A."/>
            <person name="Hensen N."/>
            <person name="Bonometti L."/>
            <person name="Westerberg I."/>
            <person name="Brannstrom I.O."/>
            <person name="Guillou S."/>
            <person name="Cros-Aarteil S."/>
            <person name="Calhoun S."/>
            <person name="Haridas S."/>
            <person name="Kuo A."/>
            <person name="Mondo S."/>
            <person name="Pangilinan J."/>
            <person name="Riley R."/>
            <person name="Labutti K."/>
            <person name="Andreopoulos B."/>
            <person name="Lipzen A."/>
            <person name="Chen C."/>
            <person name="Yanf M."/>
            <person name="Daum C."/>
            <person name="Ng V."/>
            <person name="Clum A."/>
            <person name="Ohm R."/>
            <person name="Martin F."/>
            <person name="Silar P."/>
            <person name="Natvig D."/>
            <person name="Lalanne C."/>
            <person name="Gautier V."/>
            <person name="Ament-Velasquez S.L."/>
            <person name="Kruys A."/>
            <person name="Hutchinson M.I."/>
            <person name="Powell A.J."/>
            <person name="Barry K."/>
            <person name="Miller A.N."/>
            <person name="Grigoriev I.V."/>
            <person name="Debuchy R."/>
            <person name="Gladieux P."/>
            <person name="Thoren M.H."/>
            <person name="Johannesson H."/>
        </authorList>
    </citation>
    <scope>NUCLEOTIDE SEQUENCE</scope>
    <source>
        <strain evidence="3">CBS 508.74</strain>
    </source>
</reference>